<evidence type="ECO:0000256" key="2">
    <source>
        <dbReference type="ARBA" id="ARBA00022801"/>
    </source>
</evidence>
<dbReference type="InterPro" id="IPR040170">
    <property type="entry name" value="Cytosol_ACT"/>
</dbReference>
<dbReference type="OMA" id="MDEMAFL"/>
<evidence type="ECO:0000259" key="4">
    <source>
        <dbReference type="PROSITE" id="PS51770"/>
    </source>
</evidence>
<dbReference type="Gene3D" id="3.10.129.10">
    <property type="entry name" value="Hotdog Thioesterase"/>
    <property type="match status" value="1"/>
</dbReference>
<dbReference type="Pfam" id="PF03061">
    <property type="entry name" value="4HBT"/>
    <property type="match status" value="1"/>
</dbReference>
<dbReference type="CDD" id="cd03442">
    <property type="entry name" value="BFIT_BACH"/>
    <property type="match status" value="1"/>
</dbReference>
<comment type="caution">
    <text evidence="5">The sequence shown here is derived from an EMBL/GenBank/DDBJ whole genome shotgun (WGS) entry which is preliminary data.</text>
</comment>
<dbReference type="AlphaFoldDB" id="A0A2H3KMD8"/>
<gene>
    <name evidence="5" type="ORF">B0A77_00705</name>
</gene>
<dbReference type="GO" id="GO:0052816">
    <property type="term" value="F:long-chain fatty acyl-CoA hydrolase activity"/>
    <property type="evidence" value="ECO:0007669"/>
    <property type="project" value="TreeGrafter"/>
</dbReference>
<dbReference type="InterPro" id="IPR033120">
    <property type="entry name" value="HOTDOG_ACOT"/>
</dbReference>
<dbReference type="Proteomes" id="UP000220828">
    <property type="component" value="Unassembled WGS sequence"/>
</dbReference>
<evidence type="ECO:0000256" key="1">
    <source>
        <dbReference type="ARBA" id="ARBA00010458"/>
    </source>
</evidence>
<dbReference type="RefSeq" id="WP_014082669.1">
    <property type="nucleotide sequence ID" value="NZ_CBCSFI010000004.1"/>
</dbReference>
<comment type="similarity">
    <text evidence="1">Belongs to the acyl coenzyme A hydrolase family.</text>
</comment>
<protein>
    <submittedName>
        <fullName evidence="5">Acyl-CoA thioesterase</fullName>
    </submittedName>
</protein>
<evidence type="ECO:0000313" key="6">
    <source>
        <dbReference type="Proteomes" id="UP000220828"/>
    </source>
</evidence>
<dbReference type="InterPro" id="IPR029069">
    <property type="entry name" value="HotDog_dom_sf"/>
</dbReference>
<reference evidence="5 6" key="1">
    <citation type="submission" date="2017-09" db="EMBL/GenBank/DDBJ databases">
        <title>Whole genomes of Flavobacteriaceae.</title>
        <authorList>
            <person name="Stine C."/>
            <person name="Li C."/>
            <person name="Tadesse D."/>
        </authorList>
    </citation>
    <scope>NUCLEOTIDE SEQUENCE [LARGE SCALE GENOMIC DNA]</scope>
    <source>
        <strain evidence="5 6">ATCC 35036</strain>
    </source>
</reference>
<dbReference type="InterPro" id="IPR006683">
    <property type="entry name" value="Thioestr_dom"/>
</dbReference>
<name>A0A2H3KMD8_9FLAO</name>
<feature type="domain" description="HotDog ACOT-type" evidence="4">
    <location>
        <begin position="7"/>
        <end position="119"/>
    </location>
</feature>
<dbReference type="PANTHER" id="PTHR11049">
    <property type="entry name" value="ACYL COENZYME A THIOESTER HYDROLASE"/>
    <property type="match status" value="1"/>
</dbReference>
<evidence type="ECO:0000313" key="5">
    <source>
        <dbReference type="EMBL" id="PDS27083.1"/>
    </source>
</evidence>
<organism evidence="5 6">
    <name type="scientific">Flavobacterium branchiophilum</name>
    <dbReference type="NCBI Taxonomy" id="55197"/>
    <lineage>
        <taxon>Bacteria</taxon>
        <taxon>Pseudomonadati</taxon>
        <taxon>Bacteroidota</taxon>
        <taxon>Flavobacteriia</taxon>
        <taxon>Flavobacteriales</taxon>
        <taxon>Flavobacteriaceae</taxon>
        <taxon>Flavobacterium</taxon>
    </lineage>
</organism>
<dbReference type="EMBL" id="PCMW01000005">
    <property type="protein sequence ID" value="PDS27083.1"/>
    <property type="molecule type" value="Genomic_DNA"/>
</dbReference>
<proteinExistence type="inferred from homology"/>
<dbReference type="GO" id="GO:0006637">
    <property type="term" value="P:acyl-CoA metabolic process"/>
    <property type="evidence" value="ECO:0007669"/>
    <property type="project" value="TreeGrafter"/>
</dbReference>
<accession>A0A2H3KMD8</accession>
<keyword evidence="2 3" id="KW-0378">Hydrolase</keyword>
<dbReference type="OrthoDB" id="9791628at2"/>
<sequence length="169" mass="18707">MNPKHPSESLTVLTDLVLPSETNPLNNLFGGELLARMDRAASIAARRHSRRITVTASVNHVAFNKAIPLGSVVTVEAKVSRSFKSSMEIYLDVWTEDRESGHRTKANEAIYTFVAVNEMGIPVEVPPVVPQTELEQQRYDAALRRKQLSLLLAGKIKPSEATELKALFV</sequence>
<evidence type="ECO:0000256" key="3">
    <source>
        <dbReference type="PROSITE-ProRule" id="PRU01106"/>
    </source>
</evidence>
<dbReference type="SUPFAM" id="SSF54637">
    <property type="entry name" value="Thioesterase/thiol ester dehydrase-isomerase"/>
    <property type="match status" value="1"/>
</dbReference>
<dbReference type="GO" id="GO:0005737">
    <property type="term" value="C:cytoplasm"/>
    <property type="evidence" value="ECO:0007669"/>
    <property type="project" value="TreeGrafter"/>
</dbReference>
<dbReference type="PROSITE" id="PS51770">
    <property type="entry name" value="HOTDOG_ACOT"/>
    <property type="match status" value="1"/>
</dbReference>